<comment type="caution">
    <text evidence="1">The sequence shown here is derived from an EMBL/GenBank/DDBJ whole genome shotgun (WGS) entry which is preliminary data.</text>
</comment>
<accession>X1SM56</accession>
<sequence length="54" mass="6341">MEVKENNLGPEDLEKLKYALRGLNIYNLALVWDFAQYLLRLQTSLEKLEKSKSN</sequence>
<dbReference type="EMBL" id="BARW01016704">
    <property type="protein sequence ID" value="GAI94147.1"/>
    <property type="molecule type" value="Genomic_DNA"/>
</dbReference>
<evidence type="ECO:0000313" key="1">
    <source>
        <dbReference type="EMBL" id="GAI94147.1"/>
    </source>
</evidence>
<organism evidence="1">
    <name type="scientific">marine sediment metagenome</name>
    <dbReference type="NCBI Taxonomy" id="412755"/>
    <lineage>
        <taxon>unclassified sequences</taxon>
        <taxon>metagenomes</taxon>
        <taxon>ecological metagenomes</taxon>
    </lineage>
</organism>
<reference evidence="1" key="1">
    <citation type="journal article" date="2014" name="Front. Microbiol.">
        <title>High frequency of phylogenetically diverse reductive dehalogenase-homologous genes in deep subseafloor sedimentary metagenomes.</title>
        <authorList>
            <person name="Kawai M."/>
            <person name="Futagami T."/>
            <person name="Toyoda A."/>
            <person name="Takaki Y."/>
            <person name="Nishi S."/>
            <person name="Hori S."/>
            <person name="Arai W."/>
            <person name="Tsubouchi T."/>
            <person name="Morono Y."/>
            <person name="Uchiyama I."/>
            <person name="Ito T."/>
            <person name="Fujiyama A."/>
            <person name="Inagaki F."/>
            <person name="Takami H."/>
        </authorList>
    </citation>
    <scope>NUCLEOTIDE SEQUENCE</scope>
    <source>
        <strain evidence="1">Expedition CK06-06</strain>
    </source>
</reference>
<protein>
    <submittedName>
        <fullName evidence="1">Uncharacterized protein</fullName>
    </submittedName>
</protein>
<proteinExistence type="predicted"/>
<name>X1SM56_9ZZZZ</name>
<gene>
    <name evidence="1" type="ORF">S12H4_29020</name>
</gene>
<dbReference type="AlphaFoldDB" id="X1SM56"/>